<comment type="caution">
    <text evidence="2">The sequence shown here is derived from an EMBL/GenBank/DDBJ whole genome shotgun (WGS) entry which is preliminary data.</text>
</comment>
<proteinExistence type="predicted"/>
<dbReference type="EMBL" id="CAJOBC010093963">
    <property type="protein sequence ID" value="CAF4421134.1"/>
    <property type="molecule type" value="Genomic_DNA"/>
</dbReference>
<evidence type="ECO:0000313" key="5">
    <source>
        <dbReference type="Proteomes" id="UP000663829"/>
    </source>
</evidence>
<dbReference type="Proteomes" id="UP000677228">
    <property type="component" value="Unassembled WGS sequence"/>
</dbReference>
<dbReference type="Proteomes" id="UP000681722">
    <property type="component" value="Unassembled WGS sequence"/>
</dbReference>
<sequence>MDNRSAIYTFYNSSAILNKPLHYDQRLAELDPVHLTDIIYTIGNVKLTQYEIHLYSKRLKFIPNQPFHITDHPLATVLPIWLATAIPSLLSLLKSPDIADRVLPNALFI</sequence>
<protein>
    <submittedName>
        <fullName evidence="2">Uncharacterized protein</fullName>
    </submittedName>
</protein>
<dbReference type="EMBL" id="CAJNOK010002155">
    <property type="protein sequence ID" value="CAF0847277.1"/>
    <property type="molecule type" value="Genomic_DNA"/>
</dbReference>
<dbReference type="EMBL" id="CAJNOQ010028223">
    <property type="protein sequence ID" value="CAF1559781.1"/>
    <property type="molecule type" value="Genomic_DNA"/>
</dbReference>
<dbReference type="EMBL" id="CAJOBA010002155">
    <property type="protein sequence ID" value="CAF3632503.1"/>
    <property type="molecule type" value="Genomic_DNA"/>
</dbReference>
<name>A0A815XNP0_9BILA</name>
<accession>A0A815XNP0</accession>
<reference evidence="2" key="1">
    <citation type="submission" date="2021-02" db="EMBL/GenBank/DDBJ databases">
        <authorList>
            <person name="Nowell W R."/>
        </authorList>
    </citation>
    <scope>NUCLEOTIDE SEQUENCE</scope>
</reference>
<dbReference type="Proteomes" id="UP000663829">
    <property type="component" value="Unassembled WGS sequence"/>
</dbReference>
<dbReference type="Proteomes" id="UP000682733">
    <property type="component" value="Unassembled WGS sequence"/>
</dbReference>
<evidence type="ECO:0000313" key="4">
    <source>
        <dbReference type="EMBL" id="CAF4421134.1"/>
    </source>
</evidence>
<gene>
    <name evidence="2" type="ORF">GPM918_LOCUS39691</name>
    <name evidence="1" type="ORF">OVA965_LOCUS6957</name>
    <name evidence="4" type="ORF">SRO942_LOCUS40584</name>
    <name evidence="3" type="ORF">TMI583_LOCUS6953</name>
</gene>
<keyword evidence="5" id="KW-1185">Reference proteome</keyword>
<evidence type="ECO:0000313" key="3">
    <source>
        <dbReference type="EMBL" id="CAF3632503.1"/>
    </source>
</evidence>
<dbReference type="AlphaFoldDB" id="A0A815XNP0"/>
<evidence type="ECO:0000313" key="2">
    <source>
        <dbReference type="EMBL" id="CAF1559781.1"/>
    </source>
</evidence>
<evidence type="ECO:0000313" key="1">
    <source>
        <dbReference type="EMBL" id="CAF0847277.1"/>
    </source>
</evidence>
<organism evidence="2 5">
    <name type="scientific">Didymodactylos carnosus</name>
    <dbReference type="NCBI Taxonomy" id="1234261"/>
    <lineage>
        <taxon>Eukaryota</taxon>
        <taxon>Metazoa</taxon>
        <taxon>Spiralia</taxon>
        <taxon>Gnathifera</taxon>
        <taxon>Rotifera</taxon>
        <taxon>Eurotatoria</taxon>
        <taxon>Bdelloidea</taxon>
        <taxon>Philodinida</taxon>
        <taxon>Philodinidae</taxon>
        <taxon>Didymodactylos</taxon>
    </lineage>
</organism>